<comment type="caution">
    <text evidence="7">The sequence shown here is derived from an EMBL/GenBank/DDBJ whole genome shotgun (WGS) entry which is preliminary data.</text>
</comment>
<accession>A0ABR1FMK4</accession>
<dbReference type="InterPro" id="IPR003029">
    <property type="entry name" value="S1_domain"/>
</dbReference>
<dbReference type="PANTHER" id="PTHR21321:SF4">
    <property type="entry name" value="EXOSOME COMPLEX COMPONENT RRP4"/>
    <property type="match status" value="1"/>
</dbReference>
<dbReference type="Pfam" id="PF21266">
    <property type="entry name" value="S1_RRP4"/>
    <property type="match status" value="1"/>
</dbReference>
<feature type="region of interest" description="Disordered" evidence="5">
    <location>
        <begin position="302"/>
        <end position="321"/>
    </location>
</feature>
<dbReference type="SUPFAM" id="SSF110324">
    <property type="entry name" value="Ribosomal L27 protein-like"/>
    <property type="match status" value="1"/>
</dbReference>
<evidence type="ECO:0000256" key="3">
    <source>
        <dbReference type="ARBA" id="ARBA00022835"/>
    </source>
</evidence>
<keyword evidence="3" id="KW-0271">Exosome</keyword>
<feature type="domain" description="S1 motif" evidence="6">
    <location>
        <begin position="61"/>
        <end position="141"/>
    </location>
</feature>
<organism evidence="7 8">
    <name type="scientific">Aureococcus anophagefferens</name>
    <name type="common">Harmful bloom alga</name>
    <dbReference type="NCBI Taxonomy" id="44056"/>
    <lineage>
        <taxon>Eukaryota</taxon>
        <taxon>Sar</taxon>
        <taxon>Stramenopiles</taxon>
        <taxon>Ochrophyta</taxon>
        <taxon>Pelagophyceae</taxon>
        <taxon>Pelagomonadales</taxon>
        <taxon>Pelagomonadaceae</taxon>
        <taxon>Aureococcus</taxon>
    </lineage>
</organism>
<comment type="subcellular location">
    <subcellularLocation>
        <location evidence="1">Nucleus</location>
    </subcellularLocation>
</comment>
<dbReference type="SMART" id="SM00316">
    <property type="entry name" value="S1"/>
    <property type="match status" value="1"/>
</dbReference>
<evidence type="ECO:0000256" key="2">
    <source>
        <dbReference type="ARBA" id="ARBA00009155"/>
    </source>
</evidence>
<proteinExistence type="inferred from homology"/>
<evidence type="ECO:0000313" key="7">
    <source>
        <dbReference type="EMBL" id="KAK7233497.1"/>
    </source>
</evidence>
<dbReference type="InterPro" id="IPR004088">
    <property type="entry name" value="KH_dom_type_1"/>
</dbReference>
<dbReference type="SUPFAM" id="SSF50249">
    <property type="entry name" value="Nucleic acid-binding proteins"/>
    <property type="match status" value="1"/>
</dbReference>
<reference evidence="7 8" key="1">
    <citation type="submission" date="2024-03" db="EMBL/GenBank/DDBJ databases">
        <title>Aureococcus anophagefferens CCMP1851 and Kratosvirus quantuckense: Draft genome of a second virus-susceptible host strain in the model system.</title>
        <authorList>
            <person name="Chase E."/>
            <person name="Truchon A.R."/>
            <person name="Schepens W."/>
            <person name="Wilhelm S.W."/>
        </authorList>
    </citation>
    <scope>NUCLEOTIDE SEQUENCE [LARGE SCALE GENOMIC DNA]</scope>
    <source>
        <strain evidence="7 8">CCMP1851</strain>
    </source>
</reference>
<dbReference type="Pfam" id="PF15985">
    <property type="entry name" value="KH_6"/>
    <property type="match status" value="1"/>
</dbReference>
<dbReference type="InterPro" id="IPR012340">
    <property type="entry name" value="NA-bd_OB-fold"/>
</dbReference>
<dbReference type="InterPro" id="IPR036612">
    <property type="entry name" value="KH_dom_type_1_sf"/>
</dbReference>
<evidence type="ECO:0000256" key="5">
    <source>
        <dbReference type="SAM" id="MobiDB-lite"/>
    </source>
</evidence>
<name>A0ABR1FMK4_AURAN</name>
<keyword evidence="8" id="KW-1185">Reference proteome</keyword>
<dbReference type="Gene3D" id="2.40.50.100">
    <property type="match status" value="1"/>
</dbReference>
<dbReference type="Proteomes" id="UP001363151">
    <property type="component" value="Unassembled WGS sequence"/>
</dbReference>
<dbReference type="InterPro" id="IPR048565">
    <property type="entry name" value="S1_RRP4"/>
</dbReference>
<evidence type="ECO:0000313" key="8">
    <source>
        <dbReference type="Proteomes" id="UP001363151"/>
    </source>
</evidence>
<evidence type="ECO:0000256" key="4">
    <source>
        <dbReference type="ARBA" id="ARBA00022884"/>
    </source>
</evidence>
<sequence length="321" mass="33993">MEALVPGEEVAELAGEGSAVRGHGTYVCRGDTSLVSCGAGYLERVNKLVSVVPVRGRYGGEVGDLVVGTVVEIAHKAWKVDVGASRLATLALSSVTLPNDAQRIRTHADALAMRALYAEGDVVCCEVMAVHGDGSVHLHTRSNRYGKLGNGRLVAVNSHLVRRLPRHFVALPRDVDVELAVGNNGVVWVQRALDAAWIDAEAAETGGGIGDSDALLSAEAWRRVRALHDARPLDDEAAARCARARNAVAVLGAAGALVNAENVLRVYRAAEAERLAPKDMVAGAHAQRLAAVVVGDLAYGARKRRKRRLSDDDDDFALDGP</sequence>
<keyword evidence="4" id="KW-0694">RNA-binding</keyword>
<gene>
    <name evidence="7" type="primary">EXOSC2</name>
    <name evidence="7" type="ORF">SO694_00104061</name>
</gene>
<feature type="compositionally biased region" description="Acidic residues" evidence="5">
    <location>
        <begin position="311"/>
        <end position="321"/>
    </location>
</feature>
<dbReference type="EMBL" id="JBBJCI010000359">
    <property type="protein sequence ID" value="KAK7233497.1"/>
    <property type="molecule type" value="Genomic_DNA"/>
</dbReference>
<evidence type="ECO:0000256" key="1">
    <source>
        <dbReference type="ARBA" id="ARBA00004123"/>
    </source>
</evidence>
<dbReference type="Gene3D" id="2.40.50.140">
    <property type="entry name" value="Nucleic acid-binding proteins"/>
    <property type="match status" value="1"/>
</dbReference>
<protein>
    <submittedName>
        <fullName evidence="7">Exosome component 3</fullName>
    </submittedName>
</protein>
<evidence type="ECO:0000259" key="6">
    <source>
        <dbReference type="SMART" id="SM00316"/>
    </source>
</evidence>
<dbReference type="InterPro" id="IPR026699">
    <property type="entry name" value="Exosome_RNA_bind1/RRP40/RRP4"/>
</dbReference>
<dbReference type="SUPFAM" id="SSF54791">
    <property type="entry name" value="Eukaryotic type KH-domain (KH-domain type I)"/>
    <property type="match status" value="1"/>
</dbReference>
<dbReference type="PANTHER" id="PTHR21321">
    <property type="entry name" value="PNAS-3 RELATED"/>
    <property type="match status" value="1"/>
</dbReference>
<dbReference type="CDD" id="cd05789">
    <property type="entry name" value="S1_Rrp4"/>
    <property type="match status" value="1"/>
</dbReference>
<comment type="similarity">
    <text evidence="2">Belongs to the RRP4 family.</text>
</comment>